<gene>
    <name evidence="1" type="ORF">HYG81_15060</name>
</gene>
<evidence type="ECO:0000313" key="1">
    <source>
        <dbReference type="EMBL" id="QLK25393.1"/>
    </source>
</evidence>
<protein>
    <submittedName>
        <fullName evidence="1">Uncharacterized protein</fullName>
    </submittedName>
</protein>
<dbReference type="OrthoDB" id="159715at2157"/>
<dbReference type="KEGG" id="nay:HYG81_15060"/>
<keyword evidence="2" id="KW-1185">Reference proteome</keyword>
<proteinExistence type="predicted"/>
<accession>A0A7D6CQ75</accession>
<evidence type="ECO:0000313" key="2">
    <source>
        <dbReference type="Proteomes" id="UP000510869"/>
    </source>
</evidence>
<organism evidence="1 2">
    <name type="scientific">Natrinema zhouii</name>
    <dbReference type="NCBI Taxonomy" id="1710539"/>
    <lineage>
        <taxon>Archaea</taxon>
        <taxon>Methanobacteriati</taxon>
        <taxon>Methanobacteriota</taxon>
        <taxon>Stenosarchaea group</taxon>
        <taxon>Halobacteria</taxon>
        <taxon>Halobacteriales</taxon>
        <taxon>Natrialbaceae</taxon>
        <taxon>Natrinema</taxon>
    </lineage>
</organism>
<sequence length="131" mass="14656">MSTTTPPTEEVSDRTTQIDNIVLERRSWNYGYVGEDEKGRHHHVDRKLERIVVTKSRADRDDSGAVPVFSLRGPILHTEGILLGSMGEGGDDLRRWIAFIDQEVGDEGENGWAERPVSAADQANDILEEVL</sequence>
<dbReference type="RefSeq" id="WP_180840582.1">
    <property type="nucleotide sequence ID" value="NZ_CP059154.1"/>
</dbReference>
<dbReference type="AlphaFoldDB" id="A0A7D6CQ75"/>
<name>A0A7D6CQ75_9EURY</name>
<dbReference type="Proteomes" id="UP000510869">
    <property type="component" value="Chromosome"/>
</dbReference>
<reference evidence="1 2" key="1">
    <citation type="submission" date="2020-07" db="EMBL/GenBank/DDBJ databases">
        <title>Natrinema (YPL30) sp. nov. and Haloterrigena xxxxxx (YPL8) sp. nov., isolated from a salt mine.</title>
        <authorList>
            <person name="Cui H."/>
        </authorList>
    </citation>
    <scope>NUCLEOTIDE SEQUENCE [LARGE SCALE GENOMIC DNA]</scope>
    <source>
        <strain evidence="1 2">YPL13</strain>
    </source>
</reference>
<dbReference type="GeneID" id="56144551"/>
<dbReference type="EMBL" id="CP059154">
    <property type="protein sequence ID" value="QLK25393.1"/>
    <property type="molecule type" value="Genomic_DNA"/>
</dbReference>